<dbReference type="Gene3D" id="1.10.1200.10">
    <property type="entry name" value="ACP-like"/>
    <property type="match status" value="1"/>
</dbReference>
<keyword evidence="5" id="KW-1185">Reference proteome</keyword>
<dbReference type="SUPFAM" id="SSF47336">
    <property type="entry name" value="ACP-like"/>
    <property type="match status" value="1"/>
</dbReference>
<dbReference type="PANTHER" id="PTHR44845:SF6">
    <property type="entry name" value="BETA-ALANINE-ACTIVATING ENZYME"/>
    <property type="match status" value="1"/>
</dbReference>
<evidence type="ECO:0000259" key="3">
    <source>
        <dbReference type="PROSITE" id="PS50075"/>
    </source>
</evidence>
<dbReference type="Proteomes" id="UP000606974">
    <property type="component" value="Unassembled WGS sequence"/>
</dbReference>
<evidence type="ECO:0000313" key="5">
    <source>
        <dbReference type="Proteomes" id="UP000606974"/>
    </source>
</evidence>
<organism evidence="4 5">
    <name type="scientific">Endocarpon pusillum</name>
    <dbReference type="NCBI Taxonomy" id="364733"/>
    <lineage>
        <taxon>Eukaryota</taxon>
        <taxon>Fungi</taxon>
        <taxon>Dikarya</taxon>
        <taxon>Ascomycota</taxon>
        <taxon>Pezizomycotina</taxon>
        <taxon>Eurotiomycetes</taxon>
        <taxon>Chaetothyriomycetidae</taxon>
        <taxon>Verrucariales</taxon>
        <taxon>Verrucariaceae</taxon>
        <taxon>Endocarpon</taxon>
    </lineage>
</organism>
<comment type="caution">
    <text evidence="4">The sequence shown here is derived from an EMBL/GenBank/DDBJ whole genome shotgun (WGS) entry which is preliminary data.</text>
</comment>
<name>A0A8H7DYI7_9EURO</name>
<reference evidence="4" key="1">
    <citation type="submission" date="2020-02" db="EMBL/GenBank/DDBJ databases">
        <authorList>
            <person name="Palmer J.M."/>
        </authorList>
    </citation>
    <scope>NUCLEOTIDE SEQUENCE</scope>
    <source>
        <strain evidence="4">EPUS1.4</strain>
        <tissue evidence="4">Thallus</tissue>
    </source>
</reference>
<keyword evidence="2" id="KW-0597">Phosphoprotein</keyword>
<dbReference type="InterPro" id="IPR036736">
    <property type="entry name" value="ACP-like_sf"/>
</dbReference>
<keyword evidence="1" id="KW-0596">Phosphopantetheine</keyword>
<dbReference type="SUPFAM" id="SSF51735">
    <property type="entry name" value="NAD(P)-binding Rossmann-fold domains"/>
    <property type="match status" value="2"/>
</dbReference>
<dbReference type="OrthoDB" id="5334845at2759"/>
<dbReference type="Pfam" id="PF00550">
    <property type="entry name" value="PP-binding"/>
    <property type="match status" value="1"/>
</dbReference>
<dbReference type="Pfam" id="PF08659">
    <property type="entry name" value="KR"/>
    <property type="match status" value="1"/>
</dbReference>
<accession>A0A8H7DYI7</accession>
<gene>
    <name evidence="4" type="ORF">GJ744_005198</name>
</gene>
<dbReference type="InterPro" id="IPR009081">
    <property type="entry name" value="PP-bd_ACP"/>
</dbReference>
<dbReference type="Gene3D" id="3.40.50.720">
    <property type="entry name" value="NAD(P)-binding Rossmann-like Domain"/>
    <property type="match status" value="2"/>
</dbReference>
<dbReference type="SMART" id="SM00823">
    <property type="entry name" value="PKS_PP"/>
    <property type="match status" value="1"/>
</dbReference>
<feature type="domain" description="Carrier" evidence="3">
    <location>
        <begin position="136"/>
        <end position="211"/>
    </location>
</feature>
<dbReference type="GO" id="GO:0031177">
    <property type="term" value="F:phosphopantetheine binding"/>
    <property type="evidence" value="ECO:0007669"/>
    <property type="project" value="InterPro"/>
</dbReference>
<protein>
    <recommendedName>
        <fullName evidence="3">Carrier domain-containing protein</fullName>
    </recommendedName>
</protein>
<evidence type="ECO:0000256" key="1">
    <source>
        <dbReference type="ARBA" id="ARBA00022450"/>
    </source>
</evidence>
<dbReference type="AlphaFoldDB" id="A0A8H7DYI7"/>
<dbReference type="PROSITE" id="PS50075">
    <property type="entry name" value="CARRIER"/>
    <property type="match status" value="1"/>
</dbReference>
<dbReference type="EMBL" id="JAACFV010000223">
    <property type="protein sequence ID" value="KAF7502737.1"/>
    <property type="molecule type" value="Genomic_DNA"/>
</dbReference>
<dbReference type="PROSITE" id="PS00012">
    <property type="entry name" value="PHOSPHOPANTETHEINE"/>
    <property type="match status" value="1"/>
</dbReference>
<dbReference type="InterPro" id="IPR006162">
    <property type="entry name" value="Ppantetheine_attach_site"/>
</dbReference>
<dbReference type="PANTHER" id="PTHR44845">
    <property type="entry name" value="CARRIER DOMAIN-CONTAINING PROTEIN"/>
    <property type="match status" value="1"/>
</dbReference>
<dbReference type="InterPro" id="IPR036291">
    <property type="entry name" value="NAD(P)-bd_dom_sf"/>
</dbReference>
<evidence type="ECO:0000256" key="2">
    <source>
        <dbReference type="ARBA" id="ARBA00022553"/>
    </source>
</evidence>
<evidence type="ECO:0000313" key="4">
    <source>
        <dbReference type="EMBL" id="KAF7502737.1"/>
    </source>
</evidence>
<sequence>MCEKQNYAAANTFLDALAYLRRGQRLPATSVAYGTWAGDGMASRLSGATRSHLAHFSLDPLTPDEGLELSKQAVVSTRALTVAAALDLGRLQGFLEEQGSIPPLFRSLLIQDSTQASRGWDLGKLLSEAEPGQPTGIVLNMIRKVVANALGFTHALDVNVDRPLQDIGIDSLTAVQIRNHLASLTGLTLSVNIAFLHPNLKALSQSLLSQLWDMDTSSTTTASSSVTSATTALDSPHLNMTAVRKGCLDSSFMFDNVTQDPARCTTRPESVFLTGATGFVGASILYELLQQGITTHCLVRADCVDKARQRVVSTMDDYGLWEPNFASLIEPTVGDMAQPLLGLTEEVFDDLADRVDAICHSGALVDWMRPLEDYVGPNLVSTHEILRLVSRGRAKAVHLMSTMSTLPMHMGLHLSEGDQEYGYGSSKYVAERLVTAARWRGARASLPARSRRLLTQLYCRKP</sequence>
<dbReference type="InterPro" id="IPR013120">
    <property type="entry name" value="FAR_NAD-bd"/>
</dbReference>
<dbReference type="InterPro" id="IPR013968">
    <property type="entry name" value="PKS_KR"/>
</dbReference>
<dbReference type="InterPro" id="IPR020806">
    <property type="entry name" value="PKS_PP-bd"/>
</dbReference>
<proteinExistence type="predicted"/>
<dbReference type="Pfam" id="PF07993">
    <property type="entry name" value="NAD_binding_4"/>
    <property type="match status" value="1"/>
</dbReference>